<dbReference type="eggNOG" id="COG0285">
    <property type="taxonomic scope" value="Bacteria"/>
</dbReference>
<dbReference type="PROSITE" id="PS01012">
    <property type="entry name" value="FOLYLPOLYGLU_SYNT_2"/>
    <property type="match status" value="1"/>
</dbReference>
<evidence type="ECO:0000256" key="4">
    <source>
        <dbReference type="ARBA" id="ARBA00022598"/>
    </source>
</evidence>
<dbReference type="AlphaFoldDB" id="A0A095X2A2"/>
<dbReference type="PROSITE" id="PS01011">
    <property type="entry name" value="FOLYLPOLYGLU_SYNT_1"/>
    <property type="match status" value="1"/>
</dbReference>
<feature type="domain" description="Mur ligase central" evidence="13">
    <location>
        <begin position="45"/>
        <end position="266"/>
    </location>
</feature>
<dbReference type="FunFam" id="3.40.1190.10:FF:000011">
    <property type="entry name" value="Folylpolyglutamate synthase/dihydrofolate synthase"/>
    <property type="match status" value="1"/>
</dbReference>
<dbReference type="InterPro" id="IPR036565">
    <property type="entry name" value="Mur-like_cat_sf"/>
</dbReference>
<gene>
    <name evidence="14" type="ORF">HMPREF1630_05220</name>
</gene>
<dbReference type="RefSeq" id="WP_037327649.1">
    <property type="nucleotide sequence ID" value="NZ_JRMW01000033.1"/>
</dbReference>
<dbReference type="PANTHER" id="PTHR11136">
    <property type="entry name" value="FOLYLPOLYGLUTAMATE SYNTHASE-RELATED"/>
    <property type="match status" value="1"/>
</dbReference>
<dbReference type="InterPro" id="IPR013221">
    <property type="entry name" value="Mur_ligase_cen"/>
</dbReference>
<dbReference type="EMBL" id="JRMW01000033">
    <property type="protein sequence ID" value="KGF04195.1"/>
    <property type="molecule type" value="Genomic_DNA"/>
</dbReference>
<evidence type="ECO:0000256" key="10">
    <source>
        <dbReference type="ARBA" id="ARBA00047493"/>
    </source>
</evidence>
<keyword evidence="6 11" id="KW-0547">Nucleotide-binding</keyword>
<dbReference type="GO" id="GO:0005524">
    <property type="term" value="F:ATP binding"/>
    <property type="evidence" value="ECO:0007669"/>
    <property type="project" value="UniProtKB-KW"/>
</dbReference>
<evidence type="ECO:0000256" key="7">
    <source>
        <dbReference type="ARBA" id="ARBA00022840"/>
    </source>
</evidence>
<dbReference type="SUPFAM" id="SSF53244">
    <property type="entry name" value="MurD-like peptide ligases, peptide-binding domain"/>
    <property type="match status" value="1"/>
</dbReference>
<evidence type="ECO:0000256" key="2">
    <source>
        <dbReference type="ARBA" id="ARBA00008276"/>
    </source>
</evidence>
<organism evidence="14 15">
    <name type="scientific">Anaerococcus lactolyticus S7-1-13</name>
    <dbReference type="NCBI Taxonomy" id="1284686"/>
    <lineage>
        <taxon>Bacteria</taxon>
        <taxon>Bacillati</taxon>
        <taxon>Bacillota</taxon>
        <taxon>Tissierellia</taxon>
        <taxon>Tissierellales</taxon>
        <taxon>Peptoniphilaceae</taxon>
        <taxon>Anaerococcus</taxon>
    </lineage>
</organism>
<evidence type="ECO:0000256" key="9">
    <source>
        <dbReference type="ARBA" id="ARBA00030592"/>
    </source>
</evidence>
<dbReference type="Pfam" id="PF08245">
    <property type="entry name" value="Mur_ligase_M"/>
    <property type="match status" value="1"/>
</dbReference>
<evidence type="ECO:0000313" key="14">
    <source>
        <dbReference type="EMBL" id="KGF04195.1"/>
    </source>
</evidence>
<evidence type="ECO:0000259" key="13">
    <source>
        <dbReference type="Pfam" id="PF08245"/>
    </source>
</evidence>
<dbReference type="PANTHER" id="PTHR11136:SF0">
    <property type="entry name" value="DIHYDROFOLATE SYNTHETASE-RELATED"/>
    <property type="match status" value="1"/>
</dbReference>
<dbReference type="InterPro" id="IPR036615">
    <property type="entry name" value="Mur_ligase_C_dom_sf"/>
</dbReference>
<evidence type="ECO:0000256" key="5">
    <source>
        <dbReference type="ARBA" id="ARBA00022723"/>
    </source>
</evidence>
<dbReference type="Proteomes" id="UP000029579">
    <property type="component" value="Unassembled WGS sequence"/>
</dbReference>
<dbReference type="Gene3D" id="3.90.190.20">
    <property type="entry name" value="Mur ligase, C-terminal domain"/>
    <property type="match status" value="1"/>
</dbReference>
<evidence type="ECO:0000256" key="6">
    <source>
        <dbReference type="ARBA" id="ARBA00022741"/>
    </source>
</evidence>
<protein>
    <recommendedName>
        <fullName evidence="3">tetrahydrofolate synthase</fullName>
        <ecNumber evidence="3">6.3.2.17</ecNumber>
    </recommendedName>
    <alternativeName>
        <fullName evidence="9">Tetrahydrofolylpolyglutamate synthase</fullName>
    </alternativeName>
</protein>
<proteinExistence type="inferred from homology"/>
<dbReference type="PIRSF" id="PIRSF001563">
    <property type="entry name" value="Folylpolyglu_synth"/>
    <property type="match status" value="1"/>
</dbReference>
<evidence type="ECO:0000313" key="15">
    <source>
        <dbReference type="Proteomes" id="UP000029579"/>
    </source>
</evidence>
<dbReference type="InterPro" id="IPR018109">
    <property type="entry name" value="Folylpolyglutamate_synth_CS"/>
</dbReference>
<reference evidence="14 15" key="1">
    <citation type="submission" date="2014-07" db="EMBL/GenBank/DDBJ databases">
        <authorList>
            <person name="McCorrison J."/>
            <person name="Sanka R."/>
            <person name="Torralba M."/>
            <person name="Gillis M."/>
            <person name="Haft D.H."/>
            <person name="Methe B."/>
            <person name="Sutton G."/>
            <person name="Nelson K.E."/>
        </authorList>
    </citation>
    <scope>NUCLEOTIDE SEQUENCE [LARGE SCALE GENOMIC DNA]</scope>
    <source>
        <strain evidence="14 15">S7-1-13</strain>
    </source>
</reference>
<comment type="similarity">
    <text evidence="2 11">Belongs to the folylpolyglutamate synthase family.</text>
</comment>
<comment type="cofactor">
    <cofactor evidence="1">
        <name>Mg(2+)</name>
        <dbReference type="ChEBI" id="CHEBI:18420"/>
    </cofactor>
</comment>
<sequence length="424" mass="47828">MKNFDDYLDYLYGRGSSGEDHTLRNIRKVMEAFDNPQDKIKTIHVAGTNGKGSTAKMLANVLGKKVKCGIFTSPYMVRINEEISINGVDISDEDFCNLMDRIRPVAEKCDEEGYHITYFEFLTAMVYLYFYEQKVDVAVIEVGLGGSLDSTNIIKSPLASVICSISMDHMNVLGSTIEEIAANKAGIIKKNRPVFVYPQTSQVAFEVIKEKAKAVGAQLFTFEKDEINIKDSSNVGNTFDFKSYKNLKTNLRGEHQIYNASLALMVLDYFKKDFNLSEDDIKDGIRETYNPGRVDLVSTNPRVLLDGSHNKESIDALLASLKKFDYDKLIVGFSILKDKDHKDIIRKIAGLADELIITHIDDNPRALDTQIIDEEAKAYAKDIHVIENNKQAFEFSLKEAKDKDLVLWCGSLYLIGKILSYLEK</sequence>
<keyword evidence="7 11" id="KW-0067">ATP-binding</keyword>
<dbReference type="InterPro" id="IPR001645">
    <property type="entry name" value="Folylpolyglutamate_synth"/>
</dbReference>
<evidence type="ECO:0000259" key="12">
    <source>
        <dbReference type="Pfam" id="PF02875"/>
    </source>
</evidence>
<dbReference type="SUPFAM" id="SSF53623">
    <property type="entry name" value="MurD-like peptide ligases, catalytic domain"/>
    <property type="match status" value="1"/>
</dbReference>
<dbReference type="GO" id="GO:0005737">
    <property type="term" value="C:cytoplasm"/>
    <property type="evidence" value="ECO:0007669"/>
    <property type="project" value="TreeGrafter"/>
</dbReference>
<keyword evidence="4 11" id="KW-0436">Ligase</keyword>
<keyword evidence="5" id="KW-0479">Metal-binding</keyword>
<dbReference type="OrthoDB" id="9809356at2"/>
<dbReference type="InterPro" id="IPR004101">
    <property type="entry name" value="Mur_ligase_C"/>
</dbReference>
<dbReference type="GO" id="GO:0046872">
    <property type="term" value="F:metal ion binding"/>
    <property type="evidence" value="ECO:0007669"/>
    <property type="project" value="UniProtKB-KW"/>
</dbReference>
<dbReference type="GO" id="GO:0004326">
    <property type="term" value="F:tetrahydrofolylpolyglutamate synthase activity"/>
    <property type="evidence" value="ECO:0007669"/>
    <property type="project" value="UniProtKB-EC"/>
</dbReference>
<comment type="catalytic activity">
    <reaction evidence="10">
        <text>(6S)-5,6,7,8-tetrahydrofolyl-(gamma-L-Glu)(n) + L-glutamate + ATP = (6S)-5,6,7,8-tetrahydrofolyl-(gamma-L-Glu)(n+1) + ADP + phosphate + H(+)</text>
        <dbReference type="Rhea" id="RHEA:10580"/>
        <dbReference type="Rhea" id="RHEA-COMP:14738"/>
        <dbReference type="Rhea" id="RHEA-COMP:14740"/>
        <dbReference type="ChEBI" id="CHEBI:15378"/>
        <dbReference type="ChEBI" id="CHEBI:29985"/>
        <dbReference type="ChEBI" id="CHEBI:30616"/>
        <dbReference type="ChEBI" id="CHEBI:43474"/>
        <dbReference type="ChEBI" id="CHEBI:141005"/>
        <dbReference type="ChEBI" id="CHEBI:456216"/>
        <dbReference type="EC" id="6.3.2.17"/>
    </reaction>
</comment>
<feature type="domain" description="Mur ligase C-terminal" evidence="12">
    <location>
        <begin position="292"/>
        <end position="411"/>
    </location>
</feature>
<dbReference type="NCBIfam" id="TIGR01499">
    <property type="entry name" value="folC"/>
    <property type="match status" value="1"/>
</dbReference>
<comment type="caution">
    <text evidence="14">The sequence shown here is derived from an EMBL/GenBank/DDBJ whole genome shotgun (WGS) entry which is preliminary data.</text>
</comment>
<evidence type="ECO:0000256" key="8">
    <source>
        <dbReference type="ARBA" id="ARBA00022842"/>
    </source>
</evidence>
<evidence type="ECO:0000256" key="3">
    <source>
        <dbReference type="ARBA" id="ARBA00013025"/>
    </source>
</evidence>
<keyword evidence="8" id="KW-0460">Magnesium</keyword>
<name>A0A095X2A2_9FIRM</name>
<evidence type="ECO:0000256" key="1">
    <source>
        <dbReference type="ARBA" id="ARBA00001946"/>
    </source>
</evidence>
<evidence type="ECO:0000256" key="11">
    <source>
        <dbReference type="PIRNR" id="PIRNR001563"/>
    </source>
</evidence>
<dbReference type="Gene3D" id="3.40.1190.10">
    <property type="entry name" value="Mur-like, catalytic domain"/>
    <property type="match status" value="1"/>
</dbReference>
<dbReference type="GO" id="GO:0008841">
    <property type="term" value="F:dihydrofolate synthase activity"/>
    <property type="evidence" value="ECO:0007669"/>
    <property type="project" value="TreeGrafter"/>
</dbReference>
<dbReference type="Pfam" id="PF02875">
    <property type="entry name" value="Mur_ligase_C"/>
    <property type="match status" value="1"/>
</dbReference>
<accession>A0A095X2A2</accession>
<dbReference type="EC" id="6.3.2.17" evidence="3"/>